<reference evidence="8 9" key="1">
    <citation type="submission" date="2018-09" db="EMBL/GenBank/DDBJ databases">
        <title>Genome sequencing of strain 1JSPR-7.</title>
        <authorList>
            <person name="Heo J."/>
            <person name="Kim S.-J."/>
            <person name="Kwon S.-W."/>
        </authorList>
    </citation>
    <scope>NUCLEOTIDE SEQUENCE [LARGE SCALE GENOMIC DNA]</scope>
    <source>
        <strain evidence="8 9">1JSPR-7</strain>
    </source>
</reference>
<protein>
    <submittedName>
        <fullName evidence="8">DUF2156 domain-containing protein</fullName>
    </submittedName>
</protein>
<sequence>MFRLRNSLQNIAIFLSVLMSFTSVAGLYIWHLHPLGVARTQSFYNYIAPYGIMAHHLLAFTVGVLGLLVSVNLYRRVRSAWILGMIGQSMLFTLHLYYTGTLFSVSSLISLFILFVLGFTAKDFRRVPKRRETWRAIGLSLIPFGLALFNAILSLTFLRRDYAGTADFLLALKHSVRFLLLMDTHGADFIQHENFLYTVSLIAMSWISLSIAFILILKPLVYNPIVNGRERAHVSNLVHEYGQNPMAYLALEKDKDYFFGEMINGVVAYMVVNNVMVVCGDMICKEEEAVVFMGEITRFAHKNGWKLLFLDITEKLRHAYEDFGFGLIKIGEDACIRLENYDMRGKKAAKARANINHARRLGITVEEYQPLVKREVEVEQGLNHISKEWFKVKGAELGFMLGDLSLESPYKRRYFYAKDAKGKLIAMVVFVPYEGGAAYMADVTRRLPDAPNGTMEIIMFEAFSKMRTEGVTWGNLGLCPLANIGSEDNSVTNQLLQFIYENMNGVYGFKGLYQAKKKFAPTDWQERFIAYAPKPFGFSYAYAIIKAQNPKGINKLLLEKLRIKTVSKEDK</sequence>
<feature type="transmembrane region" description="Helical" evidence="6">
    <location>
        <begin position="194"/>
        <end position="217"/>
    </location>
</feature>
<gene>
    <name evidence="8" type="ORF">D7I46_07140</name>
</gene>
<evidence type="ECO:0000313" key="8">
    <source>
        <dbReference type="EMBL" id="AYG00890.1"/>
    </source>
</evidence>
<accession>A0A387BJ05</accession>
<dbReference type="GO" id="GO:0055091">
    <property type="term" value="P:phospholipid homeostasis"/>
    <property type="evidence" value="ECO:0007669"/>
    <property type="project" value="TreeGrafter"/>
</dbReference>
<dbReference type="InterPro" id="IPR016181">
    <property type="entry name" value="Acyl_CoA_acyltransferase"/>
</dbReference>
<evidence type="ECO:0000313" key="9">
    <source>
        <dbReference type="Proteomes" id="UP000269374"/>
    </source>
</evidence>
<dbReference type="InterPro" id="IPR024320">
    <property type="entry name" value="LPG_synthase_C"/>
</dbReference>
<evidence type="ECO:0000256" key="4">
    <source>
        <dbReference type="ARBA" id="ARBA00022989"/>
    </source>
</evidence>
<dbReference type="InterPro" id="IPR051211">
    <property type="entry name" value="PG_lysyltransferase"/>
</dbReference>
<dbReference type="SUPFAM" id="SSF55729">
    <property type="entry name" value="Acyl-CoA N-acyltransferases (Nat)"/>
    <property type="match status" value="1"/>
</dbReference>
<comment type="subcellular location">
    <subcellularLocation>
        <location evidence="1">Cell membrane</location>
        <topology evidence="1">Multi-pass membrane protein</topology>
    </subcellularLocation>
</comment>
<dbReference type="GO" id="GO:0016755">
    <property type="term" value="F:aminoacyltransferase activity"/>
    <property type="evidence" value="ECO:0007669"/>
    <property type="project" value="TreeGrafter"/>
</dbReference>
<proteinExistence type="predicted"/>
<evidence type="ECO:0000256" key="6">
    <source>
        <dbReference type="SAM" id="Phobius"/>
    </source>
</evidence>
<evidence type="ECO:0000256" key="2">
    <source>
        <dbReference type="ARBA" id="ARBA00022475"/>
    </source>
</evidence>
<evidence type="ECO:0000256" key="5">
    <source>
        <dbReference type="ARBA" id="ARBA00023136"/>
    </source>
</evidence>
<evidence type="ECO:0000259" key="7">
    <source>
        <dbReference type="Pfam" id="PF09924"/>
    </source>
</evidence>
<dbReference type="PANTHER" id="PTHR34697">
    <property type="entry name" value="PHOSPHATIDYLGLYCEROL LYSYLTRANSFERASE"/>
    <property type="match status" value="1"/>
</dbReference>
<feature type="domain" description="Phosphatidylglycerol lysyltransferase C-terminal" evidence="7">
    <location>
        <begin position="236"/>
        <end position="531"/>
    </location>
</feature>
<dbReference type="EMBL" id="CP032627">
    <property type="protein sequence ID" value="AYG00890.1"/>
    <property type="molecule type" value="Genomic_DNA"/>
</dbReference>
<dbReference type="PANTHER" id="PTHR34697:SF2">
    <property type="entry name" value="PHOSPHATIDYLGLYCEROL LYSYLTRANSFERASE"/>
    <property type="match status" value="1"/>
</dbReference>
<evidence type="ECO:0000256" key="1">
    <source>
        <dbReference type="ARBA" id="ARBA00004651"/>
    </source>
</evidence>
<keyword evidence="9" id="KW-1185">Reference proteome</keyword>
<keyword evidence="4 6" id="KW-1133">Transmembrane helix</keyword>
<dbReference type="Pfam" id="PF09924">
    <property type="entry name" value="LPG_synthase_C"/>
    <property type="match status" value="1"/>
</dbReference>
<feature type="transmembrane region" description="Helical" evidence="6">
    <location>
        <begin position="104"/>
        <end position="121"/>
    </location>
</feature>
<keyword evidence="3 6" id="KW-0812">Transmembrane</keyword>
<keyword evidence="2" id="KW-1003">Cell membrane</keyword>
<feature type="transmembrane region" description="Helical" evidence="6">
    <location>
        <begin position="12"/>
        <end position="30"/>
    </location>
</feature>
<dbReference type="AlphaFoldDB" id="A0A387BJ05"/>
<organism evidence="8 9">
    <name type="scientific">Lactococcus allomyrinae</name>
    <dbReference type="NCBI Taxonomy" id="2419773"/>
    <lineage>
        <taxon>Bacteria</taxon>
        <taxon>Bacillati</taxon>
        <taxon>Bacillota</taxon>
        <taxon>Bacilli</taxon>
        <taxon>Lactobacillales</taxon>
        <taxon>Streptococcaceae</taxon>
        <taxon>Lactococcus</taxon>
    </lineage>
</organism>
<dbReference type="Proteomes" id="UP000269374">
    <property type="component" value="Chromosome"/>
</dbReference>
<name>A0A387BJ05_9LACT</name>
<dbReference type="GO" id="GO:0005886">
    <property type="term" value="C:plasma membrane"/>
    <property type="evidence" value="ECO:0007669"/>
    <property type="project" value="UniProtKB-SubCell"/>
</dbReference>
<evidence type="ECO:0000256" key="3">
    <source>
        <dbReference type="ARBA" id="ARBA00022692"/>
    </source>
</evidence>
<dbReference type="KEGG" id="lact:D7I46_07140"/>
<keyword evidence="5 6" id="KW-0472">Membrane</keyword>
<dbReference type="RefSeq" id="WP_120772273.1">
    <property type="nucleotide sequence ID" value="NZ_CP032627.1"/>
</dbReference>
<feature type="transmembrane region" description="Helical" evidence="6">
    <location>
        <begin position="50"/>
        <end position="73"/>
    </location>
</feature>
<dbReference type="OrthoDB" id="145485at2"/>
<feature type="transmembrane region" description="Helical" evidence="6">
    <location>
        <begin position="133"/>
        <end position="156"/>
    </location>
</feature>